<organism evidence="2 3">
    <name type="scientific">Cynoglossus semilaevis</name>
    <name type="common">Tongue sole</name>
    <dbReference type="NCBI Taxonomy" id="244447"/>
    <lineage>
        <taxon>Eukaryota</taxon>
        <taxon>Metazoa</taxon>
        <taxon>Chordata</taxon>
        <taxon>Craniata</taxon>
        <taxon>Vertebrata</taxon>
        <taxon>Euteleostomi</taxon>
        <taxon>Actinopterygii</taxon>
        <taxon>Neopterygii</taxon>
        <taxon>Teleostei</taxon>
        <taxon>Neoteleostei</taxon>
        <taxon>Acanthomorphata</taxon>
        <taxon>Carangaria</taxon>
        <taxon>Pleuronectiformes</taxon>
        <taxon>Pleuronectoidei</taxon>
        <taxon>Cynoglossidae</taxon>
        <taxon>Cynoglossinae</taxon>
        <taxon>Cynoglossus</taxon>
    </lineage>
</organism>
<evidence type="ECO:0000313" key="2">
    <source>
        <dbReference type="Ensembl" id="ENSCSEP00000032687.1"/>
    </source>
</evidence>
<dbReference type="Ensembl" id="ENSCSET00000033110.1">
    <property type="protein sequence ID" value="ENSCSEP00000032687.1"/>
    <property type="gene ID" value="ENSCSEG00000020981.1"/>
</dbReference>
<evidence type="ECO:0008006" key="4">
    <source>
        <dbReference type="Google" id="ProtNLM"/>
    </source>
</evidence>
<name>A0A3P8X1G6_CYNSE</name>
<dbReference type="InterPro" id="IPR046359">
    <property type="entry name" value="Aftin-like"/>
</dbReference>
<dbReference type="Proteomes" id="UP000265120">
    <property type="component" value="Chromosome 9"/>
</dbReference>
<dbReference type="OMA" id="MCEENEE"/>
<dbReference type="PANTHER" id="PTHR16156:SF10">
    <property type="entry name" value="AFTIPHILIN-RELATED"/>
    <property type="match status" value="1"/>
</dbReference>
<feature type="compositionally biased region" description="Acidic residues" evidence="1">
    <location>
        <begin position="468"/>
        <end position="478"/>
    </location>
</feature>
<feature type="compositionally biased region" description="Basic and acidic residues" evidence="1">
    <location>
        <begin position="269"/>
        <end position="278"/>
    </location>
</feature>
<keyword evidence="3" id="KW-1185">Reference proteome</keyword>
<dbReference type="InParanoid" id="A0A3P8X1G6"/>
<dbReference type="STRING" id="244447.ENSCSEP00000032687"/>
<dbReference type="GO" id="GO:0030276">
    <property type="term" value="F:clathrin binding"/>
    <property type="evidence" value="ECO:0007669"/>
    <property type="project" value="InterPro"/>
</dbReference>
<evidence type="ECO:0000313" key="3">
    <source>
        <dbReference type="Proteomes" id="UP000265120"/>
    </source>
</evidence>
<feature type="compositionally biased region" description="Basic and acidic residues" evidence="1">
    <location>
        <begin position="479"/>
        <end position="495"/>
    </location>
</feature>
<reference evidence="2 3" key="1">
    <citation type="journal article" date="2014" name="Nat. Genet.">
        <title>Whole-genome sequence of a flatfish provides insights into ZW sex chromosome evolution and adaptation to a benthic lifestyle.</title>
        <authorList>
            <person name="Chen S."/>
            <person name="Zhang G."/>
            <person name="Shao C."/>
            <person name="Huang Q."/>
            <person name="Liu G."/>
            <person name="Zhang P."/>
            <person name="Song W."/>
            <person name="An N."/>
            <person name="Chalopin D."/>
            <person name="Volff J.N."/>
            <person name="Hong Y."/>
            <person name="Li Q."/>
            <person name="Sha Z."/>
            <person name="Zhou H."/>
            <person name="Xie M."/>
            <person name="Yu Q."/>
            <person name="Liu Y."/>
            <person name="Xiang H."/>
            <person name="Wang N."/>
            <person name="Wu K."/>
            <person name="Yang C."/>
            <person name="Zhou Q."/>
            <person name="Liao X."/>
            <person name="Yang L."/>
            <person name="Hu Q."/>
            <person name="Zhang J."/>
            <person name="Meng L."/>
            <person name="Jin L."/>
            <person name="Tian Y."/>
            <person name="Lian J."/>
            <person name="Yang J."/>
            <person name="Miao G."/>
            <person name="Liu S."/>
            <person name="Liang Z."/>
            <person name="Yan F."/>
            <person name="Li Y."/>
            <person name="Sun B."/>
            <person name="Zhang H."/>
            <person name="Zhang J."/>
            <person name="Zhu Y."/>
            <person name="Du M."/>
            <person name="Zhao Y."/>
            <person name="Schartl M."/>
            <person name="Tang Q."/>
            <person name="Wang J."/>
        </authorList>
    </citation>
    <scope>NUCLEOTIDE SEQUENCE</scope>
</reference>
<dbReference type="PANTHER" id="PTHR16156">
    <property type="entry name" value="AFTIPHILIN A-RELATED"/>
    <property type="match status" value="1"/>
</dbReference>
<feature type="compositionally biased region" description="Polar residues" evidence="1">
    <location>
        <begin position="363"/>
        <end position="374"/>
    </location>
</feature>
<feature type="region of interest" description="Disordered" evidence="1">
    <location>
        <begin position="443"/>
        <end position="507"/>
    </location>
</feature>
<feature type="compositionally biased region" description="Acidic residues" evidence="1">
    <location>
        <begin position="330"/>
        <end position="340"/>
    </location>
</feature>
<evidence type="ECO:0000256" key="1">
    <source>
        <dbReference type="SAM" id="MobiDB-lite"/>
    </source>
</evidence>
<feature type="compositionally biased region" description="Acidic residues" evidence="1">
    <location>
        <begin position="18"/>
        <end position="28"/>
    </location>
</feature>
<dbReference type="GeneTree" id="ENSGT00930000152160"/>
<feature type="region of interest" description="Disordered" evidence="1">
    <location>
        <begin position="255"/>
        <end position="418"/>
    </location>
</feature>
<proteinExistence type="predicted"/>
<feature type="region of interest" description="Disordered" evidence="1">
    <location>
        <begin position="1"/>
        <end position="39"/>
    </location>
</feature>
<dbReference type="GO" id="GO:0032588">
    <property type="term" value="C:trans-Golgi network membrane"/>
    <property type="evidence" value="ECO:0007669"/>
    <property type="project" value="InterPro"/>
</dbReference>
<reference evidence="2" key="2">
    <citation type="submission" date="2025-08" db="UniProtKB">
        <authorList>
            <consortium name="Ensembl"/>
        </authorList>
    </citation>
    <scope>IDENTIFICATION</scope>
</reference>
<protein>
    <recommendedName>
        <fullName evidence="4">Aftiphilin a</fullName>
    </recommendedName>
</protein>
<dbReference type="GO" id="GO:0030121">
    <property type="term" value="C:AP-1 adaptor complex"/>
    <property type="evidence" value="ECO:0007669"/>
    <property type="project" value="TreeGrafter"/>
</dbReference>
<reference evidence="2" key="3">
    <citation type="submission" date="2025-09" db="UniProtKB">
        <authorList>
            <consortium name="Ensembl"/>
        </authorList>
    </citation>
    <scope>IDENTIFICATION</scope>
</reference>
<dbReference type="AlphaFoldDB" id="A0A3P8X1G6"/>
<accession>A0A3P8X1G6</accession>
<sequence length="535" mass="57678">MEPDVIRMYSSSPPPMEDGAEEEDDDFGDFGTFSGVPNSISFTEFETPTNFNQTQALTATSPPELLNSRGVIGVNGTHGCSTERPKTNGSALSERTEIKKVISSSQDCSVEDTSSGELTACNGVSAQVLTNGFDEQGSPSSQSSVHCHMETENPTIDDAAGFADFAAFSETEGSLSQMEGMGVDAYSVGECTVEQEVTSEETIRDINRTGSPFCDTNWQPCIDAEFQRDITDAEELAASLCTNNNLALNGTDAACSQDSDISPDAADIETGHSDEKGSGNETETETETSFGRLLSTDALEEYGDMSTTGSAPSPPLQGEPSTPADHSQLAEDDEDEDFGDFGEANSFGAQGFGECNHAPEAGQQEQSRPENSVTELEVKNTEENDEEFGDFNTPKLLSGGREGEDEDGFTEFPASDSFGNFSSAVIAASAVEDNVGWSAFGEEEHQMEGESWATFNTEQSSTERQEDGMCEENEEKEEEEGRQSRGTKDEQETSRTDAQMVRKRRPGISSPVVVENNYSCLTTSLYIFILPLYIL</sequence>